<gene>
    <name evidence="2" type="ORF">L5515_016759</name>
</gene>
<evidence type="ECO:0000313" key="3">
    <source>
        <dbReference type="Proteomes" id="UP000829354"/>
    </source>
</evidence>
<feature type="region of interest" description="Disordered" evidence="1">
    <location>
        <begin position="1"/>
        <end position="79"/>
    </location>
</feature>
<evidence type="ECO:0000256" key="1">
    <source>
        <dbReference type="SAM" id="MobiDB-lite"/>
    </source>
</evidence>
<sequence length="229" mass="25377">MNPLHRSSYRPALRTTKYLPLSRNSSHRRPKTSPRATHSAERSGDESVTINIELSYRSQSSGTSTLQKNRKPSAPTNVPVEFCDFYSRRGMFVTTTAIIPDVLAPEPTKSKRSSRDDNSNGYSGYEDATPRPSIDFPTAVIEAARRASLLGRTTADTLLSAPEAASSSDRGEHTNSRSPSTSYSSCIDDERKFSSPHRRRVVDVSDHKTCALLMTRMKEASRQLPSPNQ</sequence>
<evidence type="ECO:0000313" key="2">
    <source>
        <dbReference type="EMBL" id="UMM39909.1"/>
    </source>
</evidence>
<feature type="compositionally biased region" description="Low complexity" evidence="1">
    <location>
        <begin position="176"/>
        <end position="185"/>
    </location>
</feature>
<feature type="region of interest" description="Disordered" evidence="1">
    <location>
        <begin position="104"/>
        <end position="133"/>
    </location>
</feature>
<name>A0AAE9FDS2_CAEBR</name>
<feature type="compositionally biased region" description="Polar residues" evidence="1">
    <location>
        <begin position="46"/>
        <end position="67"/>
    </location>
</feature>
<keyword evidence="3" id="KW-1185">Reference proteome</keyword>
<proteinExistence type="predicted"/>
<dbReference type="Proteomes" id="UP000829354">
    <property type="component" value="Chromosome X"/>
</dbReference>
<reference evidence="2 3" key="1">
    <citation type="submission" date="2022-04" db="EMBL/GenBank/DDBJ databases">
        <title>Chromosome-level reference genomes for two strains of Caenorhabditis briggsae: an improved platform for comparative genomics.</title>
        <authorList>
            <person name="Stevens L."/>
            <person name="Andersen E."/>
        </authorList>
    </citation>
    <scope>NUCLEOTIDE SEQUENCE [LARGE SCALE GENOMIC DNA]</scope>
    <source>
        <strain evidence="2">VX34</strain>
        <tissue evidence="2">Whole-organism</tissue>
    </source>
</reference>
<dbReference type="AlphaFoldDB" id="A0AAE9FDS2"/>
<accession>A0AAE9FDS2</accession>
<dbReference type="EMBL" id="CP092625">
    <property type="protein sequence ID" value="UMM39909.1"/>
    <property type="molecule type" value="Genomic_DNA"/>
</dbReference>
<feature type="region of interest" description="Disordered" evidence="1">
    <location>
        <begin position="160"/>
        <end position="202"/>
    </location>
</feature>
<organism evidence="2 3">
    <name type="scientific">Caenorhabditis briggsae</name>
    <dbReference type="NCBI Taxonomy" id="6238"/>
    <lineage>
        <taxon>Eukaryota</taxon>
        <taxon>Metazoa</taxon>
        <taxon>Ecdysozoa</taxon>
        <taxon>Nematoda</taxon>
        <taxon>Chromadorea</taxon>
        <taxon>Rhabditida</taxon>
        <taxon>Rhabditina</taxon>
        <taxon>Rhabditomorpha</taxon>
        <taxon>Rhabditoidea</taxon>
        <taxon>Rhabditidae</taxon>
        <taxon>Peloderinae</taxon>
        <taxon>Caenorhabditis</taxon>
    </lineage>
</organism>
<protein>
    <submittedName>
        <fullName evidence="2">Uncharacterized protein</fullName>
    </submittedName>
</protein>